<evidence type="ECO:0000256" key="10">
    <source>
        <dbReference type="RuleBase" id="RU366036"/>
    </source>
</evidence>
<evidence type="ECO:0000256" key="8">
    <source>
        <dbReference type="ARBA" id="ARBA00023242"/>
    </source>
</evidence>
<dbReference type="SUPFAM" id="SSF140718">
    <property type="entry name" value="Mediator hinge subcomplex-like"/>
    <property type="match status" value="1"/>
</dbReference>
<dbReference type="GO" id="GO:0003712">
    <property type="term" value="F:transcription coregulator activity"/>
    <property type="evidence" value="ECO:0007669"/>
    <property type="project" value="TreeGrafter"/>
</dbReference>
<evidence type="ECO:0000256" key="6">
    <source>
        <dbReference type="ARBA" id="ARBA00023159"/>
    </source>
</evidence>
<evidence type="ECO:0000256" key="5">
    <source>
        <dbReference type="ARBA" id="ARBA00023015"/>
    </source>
</evidence>
<name>A0A9P7Z5N8_9HELO</name>
<evidence type="ECO:0000256" key="1">
    <source>
        <dbReference type="ARBA" id="ARBA00004123"/>
    </source>
</evidence>
<dbReference type="OrthoDB" id="526653at2759"/>
<dbReference type="InterPro" id="IPR021384">
    <property type="entry name" value="Mediator_Med21"/>
</dbReference>
<comment type="function">
    <text evidence="9 10">Component of the Mediator complex, a coactivator involved in the regulated transcription of nearly all RNA polymerase II-dependent genes. Mediator functions as a bridge to convey information from gene-specific regulatory proteins to the basal RNA polymerase II transcription machinery. Mediator is recruited to promoters by direct interactions with regulatory proteins and serves as a scaffold for the assembly of a functional preinitiation complex with RNA polymerase II and the general transcription factors.</text>
</comment>
<comment type="subcellular location">
    <subcellularLocation>
        <location evidence="1 10">Nucleus</location>
    </subcellularLocation>
</comment>
<dbReference type="AlphaFoldDB" id="A0A9P7Z5N8"/>
<dbReference type="Pfam" id="PF11221">
    <property type="entry name" value="Med21"/>
    <property type="match status" value="1"/>
</dbReference>
<keyword evidence="5 10" id="KW-0805">Transcription regulation</keyword>
<evidence type="ECO:0000256" key="4">
    <source>
        <dbReference type="ARBA" id="ARBA00019691"/>
    </source>
</evidence>
<dbReference type="PANTHER" id="PTHR13381">
    <property type="entry name" value="RNA POLYMERASE II HOLOENZYME COMPONENT SRB7"/>
    <property type="match status" value="1"/>
</dbReference>
<proteinExistence type="inferred from homology"/>
<sequence>MGDKLTQIQEAVDDLANQMVACLYYLNRHHDWQTLSPNDVIRGQSKNEFETAYDKEFGPRNPVAFKAAQKELAKDLVIKEQQIEYLISHLPGLANNEEKQEEAIRRLEAELVIEEEKRKEAVKEREVVLDKLDTIIRGIKRPR</sequence>
<evidence type="ECO:0000256" key="2">
    <source>
        <dbReference type="ARBA" id="ARBA00005770"/>
    </source>
</evidence>
<evidence type="ECO:0000256" key="11">
    <source>
        <dbReference type="SAM" id="Coils"/>
    </source>
</evidence>
<protein>
    <recommendedName>
        <fullName evidence="4 10">Mediator of RNA polymerase II transcription subunit 21</fullName>
    </recommendedName>
</protein>
<keyword evidence="13" id="KW-1185">Reference proteome</keyword>
<keyword evidence="7 10" id="KW-0804">Transcription</keyword>
<keyword evidence="6 10" id="KW-0010">Activator</keyword>
<dbReference type="Proteomes" id="UP000887226">
    <property type="component" value="Unassembled WGS sequence"/>
</dbReference>
<accession>A0A9P7Z5N8</accession>
<feature type="coiled-coil region" evidence="11">
    <location>
        <begin position="90"/>
        <end position="124"/>
    </location>
</feature>
<comment type="caution">
    <text evidence="12">The sequence shown here is derived from an EMBL/GenBank/DDBJ whole genome shotgun (WGS) entry which is preliminary data.</text>
</comment>
<dbReference type="Gene3D" id="6.10.280.10">
    <property type="entry name" value="Mediator complex, subunit Med21"/>
    <property type="match status" value="1"/>
</dbReference>
<gene>
    <name evidence="12" type="ORF">BJ878DRAFT_335076</name>
</gene>
<keyword evidence="8 10" id="KW-0539">Nucleus</keyword>
<evidence type="ECO:0000256" key="7">
    <source>
        <dbReference type="ARBA" id="ARBA00023163"/>
    </source>
</evidence>
<dbReference type="PANTHER" id="PTHR13381:SF0">
    <property type="entry name" value="MEDIATOR OF RNA POLYMERASE II TRANSCRIPTION SUBUNIT 21"/>
    <property type="match status" value="1"/>
</dbReference>
<reference evidence="12" key="1">
    <citation type="journal article" date="2021" name="IMA Fungus">
        <title>Genomic characterization of three marine fungi, including Emericellopsis atlantica sp. nov. with signatures of a generalist lifestyle and marine biomass degradation.</title>
        <authorList>
            <person name="Hagestad O.C."/>
            <person name="Hou L."/>
            <person name="Andersen J.H."/>
            <person name="Hansen E.H."/>
            <person name="Altermark B."/>
            <person name="Li C."/>
            <person name="Kuhnert E."/>
            <person name="Cox R.J."/>
            <person name="Crous P.W."/>
            <person name="Spatafora J.W."/>
            <person name="Lail K."/>
            <person name="Amirebrahimi M."/>
            <person name="Lipzen A."/>
            <person name="Pangilinan J."/>
            <person name="Andreopoulos W."/>
            <person name="Hayes R.D."/>
            <person name="Ng V."/>
            <person name="Grigoriev I.V."/>
            <person name="Jackson S.A."/>
            <person name="Sutton T.D.S."/>
            <person name="Dobson A.D.W."/>
            <person name="Rama T."/>
        </authorList>
    </citation>
    <scope>NUCLEOTIDE SEQUENCE</scope>
    <source>
        <strain evidence="12">TRa3180A</strain>
    </source>
</reference>
<evidence type="ECO:0000256" key="9">
    <source>
        <dbReference type="ARBA" id="ARBA00025687"/>
    </source>
</evidence>
<dbReference type="GO" id="GO:0006357">
    <property type="term" value="P:regulation of transcription by RNA polymerase II"/>
    <property type="evidence" value="ECO:0007669"/>
    <property type="project" value="TreeGrafter"/>
</dbReference>
<evidence type="ECO:0000313" key="12">
    <source>
        <dbReference type="EMBL" id="KAG9245741.1"/>
    </source>
</evidence>
<keyword evidence="11" id="KW-0175">Coiled coil</keyword>
<dbReference type="EMBL" id="MU253832">
    <property type="protein sequence ID" value="KAG9245741.1"/>
    <property type="molecule type" value="Genomic_DNA"/>
</dbReference>
<dbReference type="GO" id="GO:0016592">
    <property type="term" value="C:mediator complex"/>
    <property type="evidence" value="ECO:0007669"/>
    <property type="project" value="UniProtKB-UniRule"/>
</dbReference>
<comment type="similarity">
    <text evidence="2 10">Belongs to the Mediator complex subunit 21 family.</text>
</comment>
<comment type="subunit">
    <text evidence="3 10">Component of the Mediator complex.</text>
</comment>
<evidence type="ECO:0000256" key="3">
    <source>
        <dbReference type="ARBA" id="ARBA00011837"/>
    </source>
</evidence>
<dbReference type="InterPro" id="IPR037212">
    <property type="entry name" value="Med7/Med21-like"/>
</dbReference>
<evidence type="ECO:0000313" key="13">
    <source>
        <dbReference type="Proteomes" id="UP000887226"/>
    </source>
</evidence>
<organism evidence="12 13">
    <name type="scientific">Calycina marina</name>
    <dbReference type="NCBI Taxonomy" id="1763456"/>
    <lineage>
        <taxon>Eukaryota</taxon>
        <taxon>Fungi</taxon>
        <taxon>Dikarya</taxon>
        <taxon>Ascomycota</taxon>
        <taxon>Pezizomycotina</taxon>
        <taxon>Leotiomycetes</taxon>
        <taxon>Helotiales</taxon>
        <taxon>Pezizellaceae</taxon>
        <taxon>Calycina</taxon>
    </lineage>
</organism>